<dbReference type="EMBL" id="HG996476">
    <property type="protein sequence ID" value="CAG1852397.1"/>
    <property type="molecule type" value="Genomic_DNA"/>
</dbReference>
<gene>
    <name evidence="1" type="ORF">GSMUA_306230.1</name>
</gene>
<dbReference type="AlphaFoldDB" id="A0A8D7APE9"/>
<protein>
    <submittedName>
        <fullName evidence="1">(wild Malaysian banana) hypothetical protein</fullName>
    </submittedName>
</protein>
<proteinExistence type="predicted"/>
<organism evidence="1">
    <name type="scientific">Musa acuminata subsp. malaccensis</name>
    <name type="common">Wild banana</name>
    <name type="synonym">Musa malaccensis</name>
    <dbReference type="NCBI Taxonomy" id="214687"/>
    <lineage>
        <taxon>Eukaryota</taxon>
        <taxon>Viridiplantae</taxon>
        <taxon>Streptophyta</taxon>
        <taxon>Embryophyta</taxon>
        <taxon>Tracheophyta</taxon>
        <taxon>Spermatophyta</taxon>
        <taxon>Magnoliopsida</taxon>
        <taxon>Liliopsida</taxon>
        <taxon>Zingiberales</taxon>
        <taxon>Musaceae</taxon>
        <taxon>Musa</taxon>
    </lineage>
</organism>
<reference evidence="1" key="1">
    <citation type="submission" date="2021-03" db="EMBL/GenBank/DDBJ databases">
        <authorList>
            <consortium name="Genoscope - CEA"/>
            <person name="William W."/>
        </authorList>
    </citation>
    <scope>NUCLEOTIDE SEQUENCE</scope>
    <source>
        <strain evidence="1">Doubled-haploid Pahang</strain>
    </source>
</reference>
<name>A0A8D7APE9_MUSAM</name>
<evidence type="ECO:0000313" key="1">
    <source>
        <dbReference type="EMBL" id="CAG1852397.1"/>
    </source>
</evidence>
<accession>A0A8D7APE9</accession>
<sequence>MLWNVGVQEMMGHASADGKELLMSLSGLGAQSSLSQVVVEWRYVKL</sequence>